<dbReference type="InterPro" id="IPR027417">
    <property type="entry name" value="P-loop_NTPase"/>
</dbReference>
<organism evidence="2">
    <name type="scientific">uncultured Acidimicrobiales bacterium</name>
    <dbReference type="NCBI Taxonomy" id="310071"/>
    <lineage>
        <taxon>Bacteria</taxon>
        <taxon>Bacillati</taxon>
        <taxon>Actinomycetota</taxon>
        <taxon>Acidimicrobiia</taxon>
        <taxon>Acidimicrobiales</taxon>
        <taxon>environmental samples</taxon>
    </lineage>
</organism>
<dbReference type="AlphaFoldDB" id="A0A6J4IA64"/>
<dbReference type="Gene3D" id="3.40.50.300">
    <property type="entry name" value="P-loop containing nucleotide triphosphate hydrolases"/>
    <property type="match status" value="2"/>
</dbReference>
<dbReference type="SMART" id="SM00382">
    <property type="entry name" value="AAA"/>
    <property type="match status" value="1"/>
</dbReference>
<evidence type="ECO:0000313" key="2">
    <source>
        <dbReference type="EMBL" id="CAA9245037.1"/>
    </source>
</evidence>
<protein>
    <submittedName>
        <fullName evidence="2">Transcription-repair coupling factor</fullName>
    </submittedName>
</protein>
<accession>A0A6J4IA64</accession>
<sequence length="397" mass="43374">MLRGEDDLLVPSGDVDLLVESGALPVLRRALAGAGFVELPSWGRRPHHFFVGYDAGTDVWLKLDIVDELAFGPLHELVMAGARGCLARRRRAGDLPLPAAGDAFWLLLLHGLLDRPRIADRHRSTLALLAAEDVTGPLQEAVSDLLPAGSDAAQVPLLVRDGRWDAVEALRGPVRRGLVRTQRAQAARRRLRNALGRRSTKLVSAVVRPGASVALLGPDGAGKTTLAEALARSLFLPTRTLYLGLYPGGRRARARRVPGAGTARLLGRIAVTCARAAGHRRRGRIVIFDRYPYDAFLPVPEATPRRTRARRALLAHACPAPDLLVVLDAPTEVLRARKDEHPPEKIEAQRQRYAQLAERLPNGVVVDSTPGAEAVRRHVTALLWARQGERWARPGRR</sequence>
<dbReference type="EMBL" id="CADCSY010000086">
    <property type="protein sequence ID" value="CAA9245037.1"/>
    <property type="molecule type" value="Genomic_DNA"/>
</dbReference>
<feature type="domain" description="AAA+ ATPase" evidence="1">
    <location>
        <begin position="209"/>
        <end position="389"/>
    </location>
</feature>
<proteinExistence type="predicted"/>
<gene>
    <name evidence="2" type="ORF">AVDCRST_MAG20-1935</name>
</gene>
<reference evidence="2" key="1">
    <citation type="submission" date="2020-02" db="EMBL/GenBank/DDBJ databases">
        <authorList>
            <person name="Meier V. D."/>
        </authorList>
    </citation>
    <scope>NUCLEOTIDE SEQUENCE</scope>
    <source>
        <strain evidence="2">AVDCRST_MAG20</strain>
    </source>
</reference>
<dbReference type="InterPro" id="IPR003593">
    <property type="entry name" value="AAA+_ATPase"/>
</dbReference>
<name>A0A6J4IA64_9ACTN</name>
<dbReference type="SUPFAM" id="SSF52540">
    <property type="entry name" value="P-loop containing nucleoside triphosphate hydrolases"/>
    <property type="match status" value="1"/>
</dbReference>
<evidence type="ECO:0000259" key="1">
    <source>
        <dbReference type="SMART" id="SM00382"/>
    </source>
</evidence>